<gene>
    <name evidence="2" type="ORF">BJX66DRAFT_342604</name>
</gene>
<feature type="region of interest" description="Disordered" evidence="1">
    <location>
        <begin position="43"/>
        <end position="99"/>
    </location>
</feature>
<accession>A0ABR4FRY5</accession>
<reference evidence="2 3" key="1">
    <citation type="submission" date="2024-07" db="EMBL/GenBank/DDBJ databases">
        <title>Section-level genome sequencing and comparative genomics of Aspergillus sections Usti and Cavernicolus.</title>
        <authorList>
            <consortium name="Lawrence Berkeley National Laboratory"/>
            <person name="Nybo J.L."/>
            <person name="Vesth T.C."/>
            <person name="Theobald S."/>
            <person name="Frisvad J.C."/>
            <person name="Larsen T.O."/>
            <person name="Kjaerboelling I."/>
            <person name="Rothschild-Mancinelli K."/>
            <person name="Lyhne E.K."/>
            <person name="Kogle M.E."/>
            <person name="Barry K."/>
            <person name="Clum A."/>
            <person name="Na H."/>
            <person name="Ledsgaard L."/>
            <person name="Lin J."/>
            <person name="Lipzen A."/>
            <person name="Kuo A."/>
            <person name="Riley R."/>
            <person name="Mondo S."/>
            <person name="Labutti K."/>
            <person name="Haridas S."/>
            <person name="Pangalinan J."/>
            <person name="Salamov A.A."/>
            <person name="Simmons B.A."/>
            <person name="Magnuson J.K."/>
            <person name="Chen J."/>
            <person name="Drula E."/>
            <person name="Henrissat B."/>
            <person name="Wiebenga A."/>
            <person name="Lubbers R.J."/>
            <person name="Gomes A.C."/>
            <person name="Makela M.R."/>
            <person name="Stajich J."/>
            <person name="Grigoriev I.V."/>
            <person name="Mortensen U.H."/>
            <person name="De Vries R.P."/>
            <person name="Baker S.E."/>
            <person name="Andersen M.R."/>
        </authorList>
    </citation>
    <scope>NUCLEOTIDE SEQUENCE [LARGE SCALE GENOMIC DNA]</scope>
    <source>
        <strain evidence="2 3">CBS 209.92</strain>
    </source>
</reference>
<sequence>MAALSKNKWYQWYLREVEAGRLELPEYEEVSLLVMVKRKASGAALASQNAKKQRLAQQAQNPPPPPSQAPVSGPAPPAGLALVPAPGASAPPPPPPPPPGLAPGPPYPCYHCAKDVWVKNPDGTIIPGPVCTGKPCGECQRRKKGCLRLAVGAYSEIDRIRGLGACDDAVKACKAFGKLLEKKKGERTAAKNAGQTAGDDQRHLLLLILNELRDQAHKEPLVLEETEDWGLF</sequence>
<evidence type="ECO:0000313" key="2">
    <source>
        <dbReference type="EMBL" id="KAL2785987.1"/>
    </source>
</evidence>
<dbReference type="EMBL" id="JBFTWV010000129">
    <property type="protein sequence ID" value="KAL2785987.1"/>
    <property type="molecule type" value="Genomic_DNA"/>
</dbReference>
<evidence type="ECO:0000256" key="1">
    <source>
        <dbReference type="SAM" id="MobiDB-lite"/>
    </source>
</evidence>
<dbReference type="Proteomes" id="UP001610563">
    <property type="component" value="Unassembled WGS sequence"/>
</dbReference>
<comment type="caution">
    <text evidence="2">The sequence shown here is derived from an EMBL/GenBank/DDBJ whole genome shotgun (WGS) entry which is preliminary data.</text>
</comment>
<organism evidence="2 3">
    <name type="scientific">Aspergillus keveii</name>
    <dbReference type="NCBI Taxonomy" id="714993"/>
    <lineage>
        <taxon>Eukaryota</taxon>
        <taxon>Fungi</taxon>
        <taxon>Dikarya</taxon>
        <taxon>Ascomycota</taxon>
        <taxon>Pezizomycotina</taxon>
        <taxon>Eurotiomycetes</taxon>
        <taxon>Eurotiomycetidae</taxon>
        <taxon>Eurotiales</taxon>
        <taxon>Aspergillaceae</taxon>
        <taxon>Aspergillus</taxon>
        <taxon>Aspergillus subgen. Nidulantes</taxon>
    </lineage>
</organism>
<protein>
    <submittedName>
        <fullName evidence="2">Uncharacterized protein</fullName>
    </submittedName>
</protein>
<feature type="compositionally biased region" description="Pro residues" evidence="1">
    <location>
        <begin position="89"/>
        <end position="99"/>
    </location>
</feature>
<feature type="compositionally biased region" description="Low complexity" evidence="1">
    <location>
        <begin position="78"/>
        <end position="88"/>
    </location>
</feature>
<name>A0ABR4FRY5_9EURO</name>
<feature type="compositionally biased region" description="Pro residues" evidence="1">
    <location>
        <begin position="61"/>
        <end position="77"/>
    </location>
</feature>
<proteinExistence type="predicted"/>
<keyword evidence="3" id="KW-1185">Reference proteome</keyword>
<evidence type="ECO:0000313" key="3">
    <source>
        <dbReference type="Proteomes" id="UP001610563"/>
    </source>
</evidence>